<evidence type="ECO:0000256" key="2">
    <source>
        <dbReference type="SAM" id="SignalP"/>
    </source>
</evidence>
<feature type="chain" id="PRO_5023114828" evidence="2">
    <location>
        <begin position="33"/>
        <end position="485"/>
    </location>
</feature>
<dbReference type="RefSeq" id="WP_231603378.1">
    <property type="nucleotide sequence ID" value="NZ_SJPM01000011.1"/>
</dbReference>
<keyword evidence="4" id="KW-0378">Hydrolase</keyword>
<keyword evidence="2" id="KW-0732">Signal</keyword>
<gene>
    <name evidence="4" type="primary">atsA_60</name>
    <name evidence="4" type="ORF">Pla100_46730</name>
</gene>
<sequence length="485" mass="54356" precursor="true">MIPTTPFSPARKRFPFVFAVALFAMVLPHAHADSPRPNLVLMIADDCTYLDLGVYGGQAKTPNLNQLASDGMKFTRCFQAAPMCSPTRHCLYTGIYPVKSGAYPNHTMAYDWVQSIATYLNDAGYRSHLSGKTHIQPRSVFPFEYSADRNNPDMAVIDSFMSECASSETPFLLVAASNEPHSPWNKGDASVYPPDELSLPPVLVDSPDTRQGYSKYLAEITYFDDQVGQVMKLLQKHSHDKNTLVMVLSEQGNSFPFAKWTCYDVGVHSGCIMRWPDVVVPGSVSDAMVEYVDVVPTFLEACGIEAPDVLDGRSFLSVLQGESDRHKSYVFSLQTTRGINNGSDYYGIRSVRGERYRYVRNLTPEVTFKNAATADPTFKTWRAMAEAGDANAARLVHDYQHRPAEELYDCQSDPFNRENLISNPSLNDVRDELRSQLDQWMKSQGDQGQPTEMAALERMPRHSNTKPARPKRAGEKKNNRKETSK</sequence>
<comment type="caution">
    <text evidence="4">The sequence shown here is derived from an EMBL/GenBank/DDBJ whole genome shotgun (WGS) entry which is preliminary data.</text>
</comment>
<dbReference type="Proteomes" id="UP000316213">
    <property type="component" value="Unassembled WGS sequence"/>
</dbReference>
<proteinExistence type="predicted"/>
<dbReference type="InterPro" id="IPR000917">
    <property type="entry name" value="Sulfatase_N"/>
</dbReference>
<name>A0A5C6A2D4_9BACT</name>
<accession>A0A5C6A2D4</accession>
<feature type="compositionally biased region" description="Polar residues" evidence="1">
    <location>
        <begin position="440"/>
        <end position="450"/>
    </location>
</feature>
<dbReference type="AlphaFoldDB" id="A0A5C6A2D4"/>
<dbReference type="Gene3D" id="3.40.720.10">
    <property type="entry name" value="Alkaline Phosphatase, subunit A"/>
    <property type="match status" value="1"/>
</dbReference>
<feature type="region of interest" description="Disordered" evidence="1">
    <location>
        <begin position="440"/>
        <end position="485"/>
    </location>
</feature>
<feature type="compositionally biased region" description="Basic and acidic residues" evidence="1">
    <location>
        <begin position="472"/>
        <end position="485"/>
    </location>
</feature>
<dbReference type="Pfam" id="PF00884">
    <property type="entry name" value="Sulfatase"/>
    <property type="match status" value="1"/>
</dbReference>
<dbReference type="PANTHER" id="PTHR43751:SF1">
    <property type="entry name" value="SULFATASE ATSG-RELATED"/>
    <property type="match status" value="1"/>
</dbReference>
<keyword evidence="5" id="KW-1185">Reference proteome</keyword>
<organism evidence="4 5">
    <name type="scientific">Neorhodopirellula pilleata</name>
    <dbReference type="NCBI Taxonomy" id="2714738"/>
    <lineage>
        <taxon>Bacteria</taxon>
        <taxon>Pseudomonadati</taxon>
        <taxon>Planctomycetota</taxon>
        <taxon>Planctomycetia</taxon>
        <taxon>Pirellulales</taxon>
        <taxon>Pirellulaceae</taxon>
        <taxon>Neorhodopirellula</taxon>
    </lineage>
</organism>
<evidence type="ECO:0000256" key="1">
    <source>
        <dbReference type="SAM" id="MobiDB-lite"/>
    </source>
</evidence>
<protein>
    <submittedName>
        <fullName evidence="4">Arylsulfatase</fullName>
        <ecNumber evidence="4">3.1.6.1</ecNumber>
    </submittedName>
</protein>
<feature type="domain" description="Sulfatase N-terminal" evidence="3">
    <location>
        <begin position="37"/>
        <end position="304"/>
    </location>
</feature>
<dbReference type="EC" id="3.1.6.1" evidence="4"/>
<dbReference type="SUPFAM" id="SSF53649">
    <property type="entry name" value="Alkaline phosphatase-like"/>
    <property type="match status" value="1"/>
</dbReference>
<dbReference type="InterPro" id="IPR052701">
    <property type="entry name" value="GAG_Ulvan_Degrading_Sulfatases"/>
</dbReference>
<feature type="compositionally biased region" description="Basic residues" evidence="1">
    <location>
        <begin position="461"/>
        <end position="471"/>
    </location>
</feature>
<dbReference type="InterPro" id="IPR017850">
    <property type="entry name" value="Alkaline_phosphatase_core_sf"/>
</dbReference>
<dbReference type="GO" id="GO:0004065">
    <property type="term" value="F:arylsulfatase activity"/>
    <property type="evidence" value="ECO:0007669"/>
    <property type="project" value="UniProtKB-EC"/>
</dbReference>
<evidence type="ECO:0000259" key="3">
    <source>
        <dbReference type="Pfam" id="PF00884"/>
    </source>
</evidence>
<dbReference type="PANTHER" id="PTHR43751">
    <property type="entry name" value="SULFATASE"/>
    <property type="match status" value="1"/>
</dbReference>
<dbReference type="EMBL" id="SJPM01000011">
    <property type="protein sequence ID" value="TWT92653.1"/>
    <property type="molecule type" value="Genomic_DNA"/>
</dbReference>
<evidence type="ECO:0000313" key="5">
    <source>
        <dbReference type="Proteomes" id="UP000316213"/>
    </source>
</evidence>
<feature type="signal peptide" evidence="2">
    <location>
        <begin position="1"/>
        <end position="32"/>
    </location>
</feature>
<reference evidence="4 5" key="1">
    <citation type="submission" date="2019-02" db="EMBL/GenBank/DDBJ databases">
        <title>Deep-cultivation of Planctomycetes and their phenomic and genomic characterization uncovers novel biology.</title>
        <authorList>
            <person name="Wiegand S."/>
            <person name="Jogler M."/>
            <person name="Boedeker C."/>
            <person name="Pinto D."/>
            <person name="Vollmers J."/>
            <person name="Rivas-Marin E."/>
            <person name="Kohn T."/>
            <person name="Peeters S.H."/>
            <person name="Heuer A."/>
            <person name="Rast P."/>
            <person name="Oberbeckmann S."/>
            <person name="Bunk B."/>
            <person name="Jeske O."/>
            <person name="Meyerdierks A."/>
            <person name="Storesund J.E."/>
            <person name="Kallscheuer N."/>
            <person name="Luecker S."/>
            <person name="Lage O.M."/>
            <person name="Pohl T."/>
            <person name="Merkel B.J."/>
            <person name="Hornburger P."/>
            <person name="Mueller R.-W."/>
            <person name="Bruemmer F."/>
            <person name="Labrenz M."/>
            <person name="Spormann A.M."/>
            <person name="Op Den Camp H."/>
            <person name="Overmann J."/>
            <person name="Amann R."/>
            <person name="Jetten M.S.M."/>
            <person name="Mascher T."/>
            <person name="Medema M.H."/>
            <person name="Devos D.P."/>
            <person name="Kaster A.-K."/>
            <person name="Ovreas L."/>
            <person name="Rohde M."/>
            <person name="Galperin M.Y."/>
            <person name="Jogler C."/>
        </authorList>
    </citation>
    <scope>NUCLEOTIDE SEQUENCE [LARGE SCALE GENOMIC DNA]</scope>
    <source>
        <strain evidence="4 5">Pla100</strain>
    </source>
</reference>
<dbReference type="CDD" id="cd16027">
    <property type="entry name" value="SGSH"/>
    <property type="match status" value="1"/>
</dbReference>
<evidence type="ECO:0000313" key="4">
    <source>
        <dbReference type="EMBL" id="TWT92653.1"/>
    </source>
</evidence>